<keyword evidence="3" id="KW-1185">Reference proteome</keyword>
<evidence type="ECO:0000313" key="3">
    <source>
        <dbReference type="Proteomes" id="UP000823388"/>
    </source>
</evidence>
<dbReference type="Proteomes" id="UP000823388">
    <property type="component" value="Chromosome 5N"/>
</dbReference>
<evidence type="ECO:0000259" key="1">
    <source>
        <dbReference type="Pfam" id="PF12776"/>
    </source>
</evidence>
<gene>
    <name evidence="2" type="ORF">PVAP13_5NG383900</name>
</gene>
<feature type="domain" description="Myb/SANT-like" evidence="1">
    <location>
        <begin position="72"/>
        <end position="138"/>
    </location>
</feature>
<proteinExistence type="predicted"/>
<dbReference type="AlphaFoldDB" id="A0A8T0RZ24"/>
<dbReference type="InterPro" id="IPR024752">
    <property type="entry name" value="Myb/SANT-like_dom"/>
</dbReference>
<sequence length="270" mass="31122">MVGKGSAKVHMSSRGSPLAKFGTILARTSSSMKKVSPWSRLAEKTASSPKGKQRAIWNMELEKSLVEILHEHKEGWNRMVKEFHARNKYISFTKTQILEMESQLKRAYKMLKAVKQQSGSTWNEKRCMIEGSSAMWDNLELASFPLYDAVGHLAEGKYNCTTLDSMEDEAPLSLLPEFEDDTQQQDDDVCMMERYIEMKSKQSEDETTSWLERRNVHKLQITPSSTMDVTKEEKVKAYSFFKILENREIFLSACEDDLECALCWLRSEMV</sequence>
<evidence type="ECO:0000313" key="2">
    <source>
        <dbReference type="EMBL" id="KAG2589783.1"/>
    </source>
</evidence>
<comment type="caution">
    <text evidence="2">The sequence shown here is derived from an EMBL/GenBank/DDBJ whole genome shotgun (WGS) entry which is preliminary data.</text>
</comment>
<name>A0A8T0RZ24_PANVG</name>
<protein>
    <recommendedName>
        <fullName evidence="1">Myb/SANT-like domain-containing protein</fullName>
    </recommendedName>
</protein>
<dbReference type="PANTHER" id="PTHR46934">
    <property type="entry name" value="MYB_DNA-BIND_3 DOMAIN-CONTAINING PROTEIN-RELATED"/>
    <property type="match status" value="1"/>
</dbReference>
<dbReference type="EMBL" id="CM029046">
    <property type="protein sequence ID" value="KAG2589783.1"/>
    <property type="molecule type" value="Genomic_DNA"/>
</dbReference>
<reference evidence="2 3" key="1">
    <citation type="submission" date="2020-05" db="EMBL/GenBank/DDBJ databases">
        <title>WGS assembly of Panicum virgatum.</title>
        <authorList>
            <person name="Lovell J.T."/>
            <person name="Jenkins J."/>
            <person name="Shu S."/>
            <person name="Juenger T.E."/>
            <person name="Schmutz J."/>
        </authorList>
    </citation>
    <scope>NUCLEOTIDE SEQUENCE [LARGE SCALE GENOMIC DNA]</scope>
    <source>
        <strain evidence="3">cv. AP13</strain>
    </source>
</reference>
<organism evidence="2 3">
    <name type="scientific">Panicum virgatum</name>
    <name type="common">Blackwell switchgrass</name>
    <dbReference type="NCBI Taxonomy" id="38727"/>
    <lineage>
        <taxon>Eukaryota</taxon>
        <taxon>Viridiplantae</taxon>
        <taxon>Streptophyta</taxon>
        <taxon>Embryophyta</taxon>
        <taxon>Tracheophyta</taxon>
        <taxon>Spermatophyta</taxon>
        <taxon>Magnoliopsida</taxon>
        <taxon>Liliopsida</taxon>
        <taxon>Poales</taxon>
        <taxon>Poaceae</taxon>
        <taxon>PACMAD clade</taxon>
        <taxon>Panicoideae</taxon>
        <taxon>Panicodae</taxon>
        <taxon>Paniceae</taxon>
        <taxon>Panicinae</taxon>
        <taxon>Panicum</taxon>
        <taxon>Panicum sect. Hiantes</taxon>
    </lineage>
</organism>
<accession>A0A8T0RZ24</accession>
<dbReference type="PANTHER" id="PTHR46934:SF14">
    <property type="entry name" value="OS11G0427500 PROTEIN"/>
    <property type="match status" value="1"/>
</dbReference>
<dbReference type="Pfam" id="PF12776">
    <property type="entry name" value="Myb_DNA-bind_3"/>
    <property type="match status" value="1"/>
</dbReference>